<evidence type="ECO:0000313" key="8">
    <source>
        <dbReference type="EMBL" id="EDP46075.1"/>
    </source>
</evidence>
<feature type="transmembrane region" description="Helical" evidence="6">
    <location>
        <begin position="337"/>
        <end position="359"/>
    </location>
</feature>
<feature type="transmembrane region" description="Helical" evidence="6">
    <location>
        <begin position="67"/>
        <end position="87"/>
    </location>
</feature>
<protein>
    <submittedName>
        <fullName evidence="8">Transporter, major facilitator family</fullName>
    </submittedName>
</protein>
<dbReference type="Gene3D" id="1.20.1250.20">
    <property type="entry name" value="MFS general substrate transporter like domains"/>
    <property type="match status" value="1"/>
</dbReference>
<dbReference type="eggNOG" id="COG2814">
    <property type="taxonomic scope" value="Bacteria"/>
</dbReference>
<feature type="domain" description="Major facilitator superfamily (MFS) profile" evidence="7">
    <location>
        <begin position="22"/>
        <end position="423"/>
    </location>
</feature>
<dbReference type="STRING" id="59196.RICGR_0219"/>
<dbReference type="PANTHER" id="PTHR23504:SF15">
    <property type="entry name" value="MAJOR FACILITATOR SUPERFAMILY (MFS) PROFILE DOMAIN-CONTAINING PROTEIN"/>
    <property type="match status" value="1"/>
</dbReference>
<evidence type="ECO:0000256" key="4">
    <source>
        <dbReference type="ARBA" id="ARBA00022989"/>
    </source>
</evidence>
<feature type="transmembrane region" description="Helical" evidence="6">
    <location>
        <begin position="20"/>
        <end position="45"/>
    </location>
</feature>
<dbReference type="RefSeq" id="WP_006035062.1">
    <property type="nucleotide sequence ID" value="NZ_AAQJ02000001.1"/>
</dbReference>
<dbReference type="Pfam" id="PF07690">
    <property type="entry name" value="MFS_1"/>
    <property type="match status" value="1"/>
</dbReference>
<feature type="transmembrane region" description="Helical" evidence="6">
    <location>
        <begin position="395"/>
        <end position="416"/>
    </location>
</feature>
<comment type="caution">
    <text evidence="8">The sequence shown here is derived from an EMBL/GenBank/DDBJ whole genome shotgun (WGS) entry which is preliminary data.</text>
</comment>
<reference evidence="8" key="1">
    <citation type="submission" date="2006-04" db="EMBL/GenBank/DDBJ databases">
        <authorList>
            <person name="Seshadri R."/>
            <person name="Federici B.A."/>
        </authorList>
    </citation>
    <scope>NUCLEOTIDE SEQUENCE [LARGE SCALE GENOMIC DNA]</scope>
</reference>
<evidence type="ECO:0000256" key="1">
    <source>
        <dbReference type="ARBA" id="ARBA00004141"/>
    </source>
</evidence>
<dbReference type="InterPro" id="IPR020846">
    <property type="entry name" value="MFS_dom"/>
</dbReference>
<keyword evidence="2" id="KW-0813">Transport</keyword>
<name>A8PKN8_9COXI</name>
<reference evidence="8" key="2">
    <citation type="submission" date="2007-10" db="EMBL/GenBank/DDBJ databases">
        <authorList>
            <person name="Myers G.S."/>
        </authorList>
    </citation>
    <scope>NUCLEOTIDE SEQUENCE [LARGE SCALE GENOMIC DNA]</scope>
</reference>
<organism evidence="8 9">
    <name type="scientific">Rickettsiella grylli</name>
    <dbReference type="NCBI Taxonomy" id="59196"/>
    <lineage>
        <taxon>Bacteria</taxon>
        <taxon>Pseudomonadati</taxon>
        <taxon>Pseudomonadota</taxon>
        <taxon>Gammaproteobacteria</taxon>
        <taxon>Legionellales</taxon>
        <taxon>Coxiellaceae</taxon>
        <taxon>Rickettsiella</taxon>
    </lineage>
</organism>
<dbReference type="GO" id="GO:0022857">
    <property type="term" value="F:transmembrane transporter activity"/>
    <property type="evidence" value="ECO:0007669"/>
    <property type="project" value="InterPro"/>
</dbReference>
<dbReference type="InterPro" id="IPR036259">
    <property type="entry name" value="MFS_trans_sf"/>
</dbReference>
<evidence type="ECO:0000256" key="3">
    <source>
        <dbReference type="ARBA" id="ARBA00022692"/>
    </source>
</evidence>
<dbReference type="InterPro" id="IPR011701">
    <property type="entry name" value="MFS"/>
</dbReference>
<dbReference type="Proteomes" id="UP000054075">
    <property type="component" value="Unassembled WGS sequence"/>
</dbReference>
<evidence type="ECO:0000256" key="5">
    <source>
        <dbReference type="ARBA" id="ARBA00023136"/>
    </source>
</evidence>
<dbReference type="OrthoDB" id="9764259at2"/>
<evidence type="ECO:0000256" key="2">
    <source>
        <dbReference type="ARBA" id="ARBA00022448"/>
    </source>
</evidence>
<accession>A8PKN8</accession>
<keyword evidence="3 6" id="KW-0812">Transmembrane</keyword>
<evidence type="ECO:0000313" key="9">
    <source>
        <dbReference type="Proteomes" id="UP000054075"/>
    </source>
</evidence>
<feature type="transmembrane region" description="Helical" evidence="6">
    <location>
        <begin position="282"/>
        <end position="305"/>
    </location>
</feature>
<dbReference type="PANTHER" id="PTHR23504">
    <property type="entry name" value="MAJOR FACILITATOR SUPERFAMILY DOMAIN-CONTAINING PROTEIN 10"/>
    <property type="match status" value="1"/>
</dbReference>
<gene>
    <name evidence="8" type="ORF">RICGR_0219</name>
</gene>
<evidence type="ECO:0000259" key="7">
    <source>
        <dbReference type="PROSITE" id="PS50850"/>
    </source>
</evidence>
<dbReference type="PROSITE" id="PS50850">
    <property type="entry name" value="MFS"/>
    <property type="match status" value="1"/>
</dbReference>
<dbReference type="GO" id="GO:0016020">
    <property type="term" value="C:membrane"/>
    <property type="evidence" value="ECO:0007669"/>
    <property type="project" value="UniProtKB-SubCell"/>
</dbReference>
<dbReference type="PROSITE" id="PS00216">
    <property type="entry name" value="SUGAR_TRANSPORT_1"/>
    <property type="match status" value="1"/>
</dbReference>
<keyword evidence="4 6" id="KW-1133">Transmembrane helix</keyword>
<feature type="transmembrane region" description="Helical" evidence="6">
    <location>
        <begin position="157"/>
        <end position="177"/>
    </location>
</feature>
<dbReference type="InterPro" id="IPR005829">
    <property type="entry name" value="Sugar_transporter_CS"/>
</dbReference>
<feature type="transmembrane region" description="Helical" evidence="6">
    <location>
        <begin position="252"/>
        <end position="276"/>
    </location>
</feature>
<dbReference type="AlphaFoldDB" id="A8PKN8"/>
<evidence type="ECO:0000256" key="6">
    <source>
        <dbReference type="SAM" id="Phobius"/>
    </source>
</evidence>
<keyword evidence="5 6" id="KW-0472">Membrane</keyword>
<dbReference type="SUPFAM" id="SSF103473">
    <property type="entry name" value="MFS general substrate transporter"/>
    <property type="match status" value="1"/>
</dbReference>
<feature type="transmembrane region" description="Helical" evidence="6">
    <location>
        <begin position="99"/>
        <end position="117"/>
    </location>
</feature>
<feature type="transmembrane region" description="Helical" evidence="6">
    <location>
        <begin position="197"/>
        <end position="217"/>
    </location>
</feature>
<dbReference type="EMBL" id="AAQJ02000001">
    <property type="protein sequence ID" value="EDP46075.1"/>
    <property type="molecule type" value="Genomic_DNA"/>
</dbReference>
<proteinExistence type="predicted"/>
<keyword evidence="9" id="KW-1185">Reference proteome</keyword>
<feature type="transmembrane region" description="Helical" evidence="6">
    <location>
        <begin position="312"/>
        <end position="331"/>
    </location>
</feature>
<comment type="subcellular location">
    <subcellularLocation>
        <location evidence="1">Membrane</location>
        <topology evidence="1">Multi-pass membrane protein</topology>
    </subcellularLocation>
</comment>
<feature type="transmembrane region" description="Helical" evidence="6">
    <location>
        <begin position="123"/>
        <end position="145"/>
    </location>
</feature>
<feature type="transmembrane region" description="Helical" evidence="6">
    <location>
        <begin position="371"/>
        <end position="389"/>
    </location>
</feature>
<sequence length="434" mass="48255">MIRAATLIRKSIDSINRKYILTKFSLCLVLFIDSFCIGCIMPSLADLLLNPEKSFLKIQTSLLLRHFYYNLAISLPTIFVCMGALILGALSDLIGRKMVLLIGLLGVAIACLFSAIGVKTHNIILFLIGRVLMGIMDGNEAVAQACMADLSNNKEKAINMSYVSLAISLGFILGPLASTILNRIRQPFFLMEPSLPFYMSTLILFFGFIFILCFLKIPKTQRRNNQKKIVSNFIQACLIAIKSRQLRSMISILFCIQVAWGIYFQSASAYFVNVFIPPPVAISFFFLVMAFTFALTFTILIRVAMQYLSSNYLIIVGLVSIILSASILIMAKNYHTFYYACIMIAIGVGISSNTILVLISNATDQSAQGQIIGLTLSFTSAGWLIALILSSIFSANYSFCFILMMAFCVCAFYQLLKYIKTAKSFQLIINRNSS</sequence>